<dbReference type="Proteomes" id="UP000193642">
    <property type="component" value="Unassembled WGS sequence"/>
</dbReference>
<evidence type="ECO:0000259" key="9">
    <source>
        <dbReference type="PROSITE" id="PS50042"/>
    </source>
</evidence>
<accession>A0A1Y2CE72</accession>
<dbReference type="SMART" id="SM00100">
    <property type="entry name" value="cNMP"/>
    <property type="match status" value="1"/>
</dbReference>
<evidence type="ECO:0000313" key="10">
    <source>
        <dbReference type="EMBL" id="ORY45361.1"/>
    </source>
</evidence>
<dbReference type="PROSITE" id="PS00889">
    <property type="entry name" value="CNMP_BINDING_2"/>
    <property type="match status" value="1"/>
</dbReference>
<sequence>MLDASAILRESLELKKKLALLQCQLMLSFAHVDRVVDLVTPGVAPERFLDIIEETRDIATETLLSTSQNQPEAHELGHAIISPKTGTAPLFLRQQSLVSVQEGRLSVVTHDIAKKISDSRTSIAPSIHLIPKASMEHPKSYRQSRIHLDSQLLTLEQEKAEEPKADVPKVLVSGVRWDNDDYVHKSAEVLNVTENPVTLRKSETITKKLKKKNHADNISLMSNGTTKPEPKKWINSLRSLTGSYTVLKTHENDRAADTGSEDSEQVTRSRSKDMAVSVNSLGKSATSLKVQQTGNPVQERRSHTANQSRFQNVFSQDSLKESESSASEIVSQTNRLEVDTKVDIGFLRPVSPVTLQVDSSNYLSPNSAVTIRSRLLDDVPLEVSTFTQNSVIDPQRSRSSSFLRFADPRPEPQKATTSFQRLCLCRAFHEKGKYVPYTQRQADSFGKISFTKSGLHPMSMVSSICGLIFILLYCITIIVEPYFAAYYPDTATYTDISWIISLFLLLETVVNLVTPKRSSRDSNGHLNLSQWIKNYLWTNLMLDLLSMIPWHQVITAPNTGFPLSLIRLLRFHRLSSMMSHNPFLMKLVHRIESIGEIGAILSRIIPLGVVFAMFLHIEACFLYYIGSLNKFDTWNIQFDHWKYFPGGVEEASIKEKYMWMLTQSVGNVFQMTFKPETMGEQATTLVFIVCGAVLYALLVGLLSSAAVAYDSSGRLYRQKIDELTEYLKWKHIDKETQKKVLGYYEYKYRGKYFEEQTLLADLNGSLRMELATINCRRLIEKVPFLKRDLKDGRDDIYLGKISTALRAAYYVTGDYVFNQGEIGEEMFFIQSGTVNILTNGRIVTSFKDGSFFGEVALIANIPRTASVQAATPCTLYALSSSQFADIISEFDDMKARVDEIYKDRMEKIKQVRDLKRGKTQIKAI</sequence>
<feature type="region of interest" description="Disordered" evidence="7">
    <location>
        <begin position="249"/>
        <end position="332"/>
    </location>
</feature>
<dbReference type="InterPro" id="IPR005821">
    <property type="entry name" value="Ion_trans_dom"/>
</dbReference>
<dbReference type="PRINTS" id="PR00103">
    <property type="entry name" value="CAMPKINASE"/>
</dbReference>
<dbReference type="Gene3D" id="1.10.287.630">
    <property type="entry name" value="Helix hairpin bin"/>
    <property type="match status" value="1"/>
</dbReference>
<evidence type="ECO:0000256" key="8">
    <source>
        <dbReference type="SAM" id="Phobius"/>
    </source>
</evidence>
<evidence type="ECO:0000256" key="2">
    <source>
        <dbReference type="ARBA" id="ARBA00022448"/>
    </source>
</evidence>
<evidence type="ECO:0000256" key="6">
    <source>
        <dbReference type="ARBA" id="ARBA00023136"/>
    </source>
</evidence>
<comment type="subcellular location">
    <subcellularLocation>
        <location evidence="1">Membrane</location>
        <topology evidence="1">Multi-pass membrane protein</topology>
    </subcellularLocation>
</comment>
<dbReference type="InterPro" id="IPR018488">
    <property type="entry name" value="cNMP-bd_CS"/>
</dbReference>
<dbReference type="InterPro" id="IPR014710">
    <property type="entry name" value="RmlC-like_jellyroll"/>
</dbReference>
<dbReference type="GO" id="GO:0035725">
    <property type="term" value="P:sodium ion transmembrane transport"/>
    <property type="evidence" value="ECO:0007669"/>
    <property type="project" value="TreeGrafter"/>
</dbReference>
<dbReference type="GO" id="GO:0005249">
    <property type="term" value="F:voltage-gated potassium channel activity"/>
    <property type="evidence" value="ECO:0007669"/>
    <property type="project" value="TreeGrafter"/>
</dbReference>
<proteinExistence type="predicted"/>
<keyword evidence="11" id="KW-1185">Reference proteome</keyword>
<feature type="transmembrane region" description="Helical" evidence="8">
    <location>
        <begin position="496"/>
        <end position="514"/>
    </location>
</feature>
<dbReference type="PANTHER" id="PTHR45689:SF5">
    <property type="entry name" value="I[[H]] CHANNEL, ISOFORM E"/>
    <property type="match status" value="1"/>
</dbReference>
<feature type="compositionally biased region" description="Polar residues" evidence="7">
    <location>
        <begin position="304"/>
        <end position="317"/>
    </location>
</feature>
<organism evidence="10 11">
    <name type="scientific">Rhizoclosmatium globosum</name>
    <dbReference type="NCBI Taxonomy" id="329046"/>
    <lineage>
        <taxon>Eukaryota</taxon>
        <taxon>Fungi</taxon>
        <taxon>Fungi incertae sedis</taxon>
        <taxon>Chytridiomycota</taxon>
        <taxon>Chytridiomycota incertae sedis</taxon>
        <taxon>Chytridiomycetes</taxon>
        <taxon>Chytridiales</taxon>
        <taxon>Chytriomycetaceae</taxon>
        <taxon>Rhizoclosmatium</taxon>
    </lineage>
</organism>
<feature type="transmembrane region" description="Helical" evidence="8">
    <location>
        <begin position="685"/>
        <end position="709"/>
    </location>
</feature>
<dbReference type="PANTHER" id="PTHR45689">
    <property type="entry name" value="I[[H]] CHANNEL, ISOFORM E"/>
    <property type="match status" value="1"/>
</dbReference>
<evidence type="ECO:0000256" key="4">
    <source>
        <dbReference type="ARBA" id="ARBA00022989"/>
    </source>
</evidence>
<feature type="transmembrane region" description="Helical" evidence="8">
    <location>
        <begin position="460"/>
        <end position="484"/>
    </location>
</feature>
<dbReference type="OrthoDB" id="2152421at2759"/>
<keyword evidence="5" id="KW-0406">Ion transport</keyword>
<dbReference type="InterPro" id="IPR018490">
    <property type="entry name" value="cNMP-bd_dom_sf"/>
</dbReference>
<reference evidence="10 11" key="1">
    <citation type="submission" date="2016-07" db="EMBL/GenBank/DDBJ databases">
        <title>Pervasive Adenine N6-methylation of Active Genes in Fungi.</title>
        <authorList>
            <consortium name="DOE Joint Genome Institute"/>
            <person name="Mondo S.J."/>
            <person name="Dannebaum R.O."/>
            <person name="Kuo R.C."/>
            <person name="Labutti K."/>
            <person name="Haridas S."/>
            <person name="Kuo A."/>
            <person name="Salamov A."/>
            <person name="Ahrendt S.R."/>
            <person name="Lipzen A."/>
            <person name="Sullivan W."/>
            <person name="Andreopoulos W.B."/>
            <person name="Clum A."/>
            <person name="Lindquist E."/>
            <person name="Daum C."/>
            <person name="Ramamoorthy G.K."/>
            <person name="Gryganskyi A."/>
            <person name="Culley D."/>
            <person name="Magnuson J.K."/>
            <person name="James T.Y."/>
            <person name="O'Malley M.A."/>
            <person name="Stajich J.E."/>
            <person name="Spatafora J.W."/>
            <person name="Visel A."/>
            <person name="Grigoriev I.V."/>
        </authorList>
    </citation>
    <scope>NUCLEOTIDE SEQUENCE [LARGE SCALE GENOMIC DNA]</scope>
    <source>
        <strain evidence="10 11">JEL800</strain>
    </source>
</reference>
<gene>
    <name evidence="10" type="ORF">BCR33DRAFT_716642</name>
</gene>
<keyword evidence="6 8" id="KW-0472">Membrane</keyword>
<evidence type="ECO:0000256" key="5">
    <source>
        <dbReference type="ARBA" id="ARBA00023065"/>
    </source>
</evidence>
<evidence type="ECO:0000256" key="3">
    <source>
        <dbReference type="ARBA" id="ARBA00022692"/>
    </source>
</evidence>
<dbReference type="CDD" id="cd00038">
    <property type="entry name" value="CAP_ED"/>
    <property type="match status" value="1"/>
</dbReference>
<feature type="transmembrane region" description="Helical" evidence="8">
    <location>
        <begin position="604"/>
        <end position="625"/>
    </location>
</feature>
<dbReference type="Pfam" id="PF00027">
    <property type="entry name" value="cNMP_binding"/>
    <property type="match status" value="1"/>
</dbReference>
<dbReference type="PROSITE" id="PS50042">
    <property type="entry name" value="CNMP_BINDING_3"/>
    <property type="match status" value="1"/>
</dbReference>
<keyword evidence="4 8" id="KW-1133">Transmembrane helix</keyword>
<feature type="compositionally biased region" description="Polar residues" evidence="7">
    <location>
        <begin position="277"/>
        <end position="296"/>
    </location>
</feature>
<evidence type="ECO:0000256" key="1">
    <source>
        <dbReference type="ARBA" id="ARBA00004141"/>
    </source>
</evidence>
<dbReference type="Pfam" id="PF00520">
    <property type="entry name" value="Ion_trans"/>
    <property type="match status" value="1"/>
</dbReference>
<dbReference type="SUPFAM" id="SSF51206">
    <property type="entry name" value="cAMP-binding domain-like"/>
    <property type="match status" value="1"/>
</dbReference>
<name>A0A1Y2CE72_9FUNG</name>
<dbReference type="InterPro" id="IPR051413">
    <property type="entry name" value="K/Na_HCN_channel"/>
</dbReference>
<evidence type="ECO:0000256" key="7">
    <source>
        <dbReference type="SAM" id="MobiDB-lite"/>
    </source>
</evidence>
<protein>
    <recommendedName>
        <fullName evidence="9">Cyclic nucleotide-binding domain-containing protein</fullName>
    </recommendedName>
</protein>
<evidence type="ECO:0000313" key="11">
    <source>
        <dbReference type="Proteomes" id="UP000193642"/>
    </source>
</evidence>
<dbReference type="Gene3D" id="2.60.120.10">
    <property type="entry name" value="Jelly Rolls"/>
    <property type="match status" value="1"/>
</dbReference>
<feature type="domain" description="Cyclic nucleotide-binding" evidence="9">
    <location>
        <begin position="789"/>
        <end position="904"/>
    </location>
</feature>
<dbReference type="Gene3D" id="1.10.287.70">
    <property type="match status" value="1"/>
</dbReference>
<dbReference type="EMBL" id="MCGO01000020">
    <property type="protein sequence ID" value="ORY45361.1"/>
    <property type="molecule type" value="Genomic_DNA"/>
</dbReference>
<keyword evidence="3 8" id="KW-0812">Transmembrane</keyword>
<dbReference type="GO" id="GO:0003254">
    <property type="term" value="P:regulation of membrane depolarization"/>
    <property type="evidence" value="ECO:0007669"/>
    <property type="project" value="TreeGrafter"/>
</dbReference>
<dbReference type="SUPFAM" id="SSF81324">
    <property type="entry name" value="Voltage-gated potassium channels"/>
    <property type="match status" value="1"/>
</dbReference>
<comment type="caution">
    <text evidence="10">The sequence shown here is derived from an EMBL/GenBank/DDBJ whole genome shotgun (WGS) entry which is preliminary data.</text>
</comment>
<dbReference type="GO" id="GO:0098855">
    <property type="term" value="C:HCN channel complex"/>
    <property type="evidence" value="ECO:0007669"/>
    <property type="project" value="TreeGrafter"/>
</dbReference>
<dbReference type="InterPro" id="IPR000595">
    <property type="entry name" value="cNMP-bd_dom"/>
</dbReference>
<keyword evidence="2" id="KW-0813">Transport</keyword>
<dbReference type="AlphaFoldDB" id="A0A1Y2CE72"/>